<dbReference type="OrthoDB" id="9809084at2"/>
<dbReference type="EC" id="2.1.1.198" evidence="6"/>
<evidence type="ECO:0000256" key="4">
    <source>
        <dbReference type="ARBA" id="ARBA00022679"/>
    </source>
</evidence>
<dbReference type="GO" id="GO:0005737">
    <property type="term" value="C:cytoplasm"/>
    <property type="evidence" value="ECO:0007669"/>
    <property type="project" value="UniProtKB-SubCell"/>
</dbReference>
<dbReference type="InterPro" id="IPR035996">
    <property type="entry name" value="4pyrrol_Methylase_sf"/>
</dbReference>
<feature type="domain" description="RsmI HTH" evidence="8">
    <location>
        <begin position="240"/>
        <end position="279"/>
    </location>
</feature>
<evidence type="ECO:0000256" key="5">
    <source>
        <dbReference type="ARBA" id="ARBA00022691"/>
    </source>
</evidence>
<evidence type="ECO:0000256" key="3">
    <source>
        <dbReference type="ARBA" id="ARBA00022603"/>
    </source>
</evidence>
<dbReference type="InterPro" id="IPR014777">
    <property type="entry name" value="4pyrrole_Mease_sub1"/>
</dbReference>
<keyword evidence="2 6" id="KW-0698">rRNA processing</keyword>
<dbReference type="InterPro" id="IPR018063">
    <property type="entry name" value="SAM_MeTrfase_RsmI_CS"/>
</dbReference>
<dbReference type="EMBL" id="QGKL01000010">
    <property type="protein sequence ID" value="PWQ98727.1"/>
    <property type="molecule type" value="Genomic_DNA"/>
</dbReference>
<dbReference type="PROSITE" id="PS01296">
    <property type="entry name" value="RSMI"/>
    <property type="match status" value="1"/>
</dbReference>
<evidence type="ECO:0000259" key="7">
    <source>
        <dbReference type="Pfam" id="PF00590"/>
    </source>
</evidence>
<dbReference type="Gene3D" id="3.40.1010.10">
    <property type="entry name" value="Cobalt-precorrin-4 Transmethylase, Domain 1"/>
    <property type="match status" value="1"/>
</dbReference>
<dbReference type="Gene3D" id="3.30.950.10">
    <property type="entry name" value="Methyltransferase, Cobalt-precorrin-4 Transmethylase, Domain 2"/>
    <property type="match status" value="1"/>
</dbReference>
<name>A0A317CKK9_9GAMM</name>
<dbReference type="CDD" id="cd11648">
    <property type="entry name" value="RsmI"/>
    <property type="match status" value="1"/>
</dbReference>
<dbReference type="FunFam" id="3.30.950.10:FF:000002">
    <property type="entry name" value="Ribosomal RNA small subunit methyltransferase I"/>
    <property type="match status" value="1"/>
</dbReference>
<dbReference type="PANTHER" id="PTHR46111">
    <property type="entry name" value="RIBOSOMAL RNA SMALL SUBUNIT METHYLTRANSFERASE I"/>
    <property type="match status" value="1"/>
</dbReference>
<protein>
    <recommendedName>
        <fullName evidence="6">Ribosomal RNA small subunit methyltransferase I</fullName>
        <ecNumber evidence="6">2.1.1.198</ecNumber>
    </recommendedName>
    <alternativeName>
        <fullName evidence="6">16S rRNA 2'-O-ribose C1402 methyltransferase</fullName>
    </alternativeName>
    <alternativeName>
        <fullName evidence="6">rRNA (cytidine-2'-O-)-methyltransferase RsmI</fullName>
    </alternativeName>
</protein>
<dbReference type="InterPro" id="IPR014776">
    <property type="entry name" value="4pyrrole_Mease_sub2"/>
</dbReference>
<dbReference type="NCBIfam" id="TIGR00096">
    <property type="entry name" value="16S rRNA (cytidine(1402)-2'-O)-methyltransferase"/>
    <property type="match status" value="1"/>
</dbReference>
<keyword evidence="1 6" id="KW-0963">Cytoplasm</keyword>
<keyword evidence="10" id="KW-1185">Reference proteome</keyword>
<dbReference type="SUPFAM" id="SSF53790">
    <property type="entry name" value="Tetrapyrrole methylase"/>
    <property type="match status" value="1"/>
</dbReference>
<keyword evidence="5 6" id="KW-0949">S-adenosyl-L-methionine</keyword>
<sequence>MQIEAGTLYIVATPIGNLGDMTHRAIEVLSGVDKVCAEDTRNSRRLLTHFGIQQTLVAIHDHNERDKLGQLTEWLKAGESLALISDAGTPLISDPGYHLVQHLRKEGVKVVPIPGASAIIAALSVAGLATDRFVFEGFLPAKTVGRKQMYQKATQQTCTQVYYESSHRIVASVRDLIDIIELDRQVVVCRELTKLFEQSFAGTATELLDWLESDSNHQKGEFVLMIQGALPTEETSGMALEPLLKLLMAELSVKQSAGLASKITGENKNACYKKAMALKEL</sequence>
<dbReference type="PANTHER" id="PTHR46111:SF1">
    <property type="entry name" value="RIBOSOMAL RNA SMALL SUBUNIT METHYLTRANSFERASE I"/>
    <property type="match status" value="1"/>
</dbReference>
<reference evidence="9 10" key="1">
    <citation type="submission" date="2018-05" db="EMBL/GenBank/DDBJ databases">
        <title>Leucothrix arctica sp. nov., isolated from Arctic seawater.</title>
        <authorList>
            <person name="Choi A."/>
            <person name="Baek K."/>
        </authorList>
    </citation>
    <scope>NUCLEOTIDE SEQUENCE [LARGE SCALE GENOMIC DNA]</scope>
    <source>
        <strain evidence="9 10">IMCC9719</strain>
    </source>
</reference>
<dbReference type="Proteomes" id="UP000245506">
    <property type="component" value="Unassembled WGS sequence"/>
</dbReference>
<dbReference type="Pfam" id="PF00590">
    <property type="entry name" value="TP_methylase"/>
    <property type="match status" value="1"/>
</dbReference>
<gene>
    <name evidence="6 9" type="primary">rsmI</name>
    <name evidence="9" type="ORF">DKT75_02650</name>
</gene>
<dbReference type="PIRSF" id="PIRSF005917">
    <property type="entry name" value="MTase_YraL"/>
    <property type="match status" value="1"/>
</dbReference>
<dbReference type="InterPro" id="IPR008189">
    <property type="entry name" value="rRNA_ssu_MeTfrase_I"/>
</dbReference>
<feature type="domain" description="Tetrapyrrole methylase" evidence="7">
    <location>
        <begin position="7"/>
        <end position="207"/>
    </location>
</feature>
<comment type="function">
    <text evidence="6">Catalyzes the 2'-O-methylation of the ribose of cytidine 1402 (C1402) in 16S rRNA.</text>
</comment>
<dbReference type="GO" id="GO:0070677">
    <property type="term" value="F:rRNA (cytosine-2'-O-)-methyltransferase activity"/>
    <property type="evidence" value="ECO:0007669"/>
    <property type="project" value="UniProtKB-UniRule"/>
</dbReference>
<dbReference type="AlphaFoldDB" id="A0A317CKK9"/>
<evidence type="ECO:0000256" key="2">
    <source>
        <dbReference type="ARBA" id="ARBA00022552"/>
    </source>
</evidence>
<proteinExistence type="inferred from homology"/>
<accession>A0A317CKK9</accession>
<evidence type="ECO:0000259" key="8">
    <source>
        <dbReference type="Pfam" id="PF23016"/>
    </source>
</evidence>
<evidence type="ECO:0000313" key="10">
    <source>
        <dbReference type="Proteomes" id="UP000245506"/>
    </source>
</evidence>
<keyword evidence="4 6" id="KW-0808">Transferase</keyword>
<evidence type="ECO:0000256" key="6">
    <source>
        <dbReference type="HAMAP-Rule" id="MF_01877"/>
    </source>
</evidence>
<comment type="catalytic activity">
    <reaction evidence="6">
        <text>cytidine(1402) in 16S rRNA + S-adenosyl-L-methionine = 2'-O-methylcytidine(1402) in 16S rRNA + S-adenosyl-L-homocysteine + H(+)</text>
        <dbReference type="Rhea" id="RHEA:42924"/>
        <dbReference type="Rhea" id="RHEA-COMP:10285"/>
        <dbReference type="Rhea" id="RHEA-COMP:10286"/>
        <dbReference type="ChEBI" id="CHEBI:15378"/>
        <dbReference type="ChEBI" id="CHEBI:57856"/>
        <dbReference type="ChEBI" id="CHEBI:59789"/>
        <dbReference type="ChEBI" id="CHEBI:74495"/>
        <dbReference type="ChEBI" id="CHEBI:82748"/>
        <dbReference type="EC" id="2.1.1.198"/>
    </reaction>
</comment>
<dbReference type="InterPro" id="IPR000878">
    <property type="entry name" value="4pyrrol_Mease"/>
</dbReference>
<comment type="subcellular location">
    <subcellularLocation>
        <location evidence="6">Cytoplasm</location>
    </subcellularLocation>
</comment>
<organism evidence="9 10">
    <name type="scientific">Leucothrix arctica</name>
    <dbReference type="NCBI Taxonomy" id="1481894"/>
    <lineage>
        <taxon>Bacteria</taxon>
        <taxon>Pseudomonadati</taxon>
        <taxon>Pseudomonadota</taxon>
        <taxon>Gammaproteobacteria</taxon>
        <taxon>Thiotrichales</taxon>
        <taxon>Thiotrichaceae</taxon>
        <taxon>Leucothrix</taxon>
    </lineage>
</organism>
<comment type="similarity">
    <text evidence="6">Belongs to the methyltransferase superfamily. RsmI family.</text>
</comment>
<dbReference type="InterPro" id="IPR053910">
    <property type="entry name" value="RsmI_HTH"/>
</dbReference>
<dbReference type="Pfam" id="PF23016">
    <property type="entry name" value="RsmI_C"/>
    <property type="match status" value="1"/>
</dbReference>
<dbReference type="FunFam" id="3.40.1010.10:FF:000002">
    <property type="entry name" value="Ribosomal RNA small subunit methyltransferase I"/>
    <property type="match status" value="1"/>
</dbReference>
<dbReference type="RefSeq" id="WP_109821883.1">
    <property type="nucleotide sequence ID" value="NZ_QGKL01000010.1"/>
</dbReference>
<dbReference type="HAMAP" id="MF_01877">
    <property type="entry name" value="16SrRNA_methyltr_I"/>
    <property type="match status" value="1"/>
</dbReference>
<keyword evidence="3 6" id="KW-0489">Methyltransferase</keyword>
<evidence type="ECO:0000256" key="1">
    <source>
        <dbReference type="ARBA" id="ARBA00022490"/>
    </source>
</evidence>
<evidence type="ECO:0000313" key="9">
    <source>
        <dbReference type="EMBL" id="PWQ98727.1"/>
    </source>
</evidence>
<comment type="caution">
    <text evidence="9">The sequence shown here is derived from an EMBL/GenBank/DDBJ whole genome shotgun (WGS) entry which is preliminary data.</text>
</comment>